<keyword evidence="2" id="KW-1185">Reference proteome</keyword>
<evidence type="ECO:0000313" key="1">
    <source>
        <dbReference type="EMBL" id="KAJ2974546.1"/>
    </source>
</evidence>
<gene>
    <name evidence="1" type="ORF">NQ176_g5995</name>
</gene>
<accession>A0ACC1N7T8</accession>
<comment type="caution">
    <text evidence="1">The sequence shown here is derived from an EMBL/GenBank/DDBJ whole genome shotgun (WGS) entry which is preliminary data.</text>
</comment>
<reference evidence="1" key="1">
    <citation type="submission" date="2022-08" db="EMBL/GenBank/DDBJ databases">
        <title>Genome Sequence of Lecanicillium fungicola.</title>
        <authorList>
            <person name="Buettner E."/>
        </authorList>
    </citation>
    <scope>NUCLEOTIDE SEQUENCE</scope>
    <source>
        <strain evidence="1">Babe33</strain>
    </source>
</reference>
<dbReference type="EMBL" id="JANJQO010000816">
    <property type="protein sequence ID" value="KAJ2974546.1"/>
    <property type="molecule type" value="Genomic_DNA"/>
</dbReference>
<dbReference type="Proteomes" id="UP001143910">
    <property type="component" value="Unassembled WGS sequence"/>
</dbReference>
<proteinExistence type="predicted"/>
<organism evidence="1 2">
    <name type="scientific">Zarea fungicola</name>
    <dbReference type="NCBI Taxonomy" id="93591"/>
    <lineage>
        <taxon>Eukaryota</taxon>
        <taxon>Fungi</taxon>
        <taxon>Dikarya</taxon>
        <taxon>Ascomycota</taxon>
        <taxon>Pezizomycotina</taxon>
        <taxon>Sordariomycetes</taxon>
        <taxon>Hypocreomycetidae</taxon>
        <taxon>Hypocreales</taxon>
        <taxon>Cordycipitaceae</taxon>
        <taxon>Zarea</taxon>
    </lineage>
</organism>
<protein>
    <submittedName>
        <fullName evidence="1">Uncharacterized protein</fullName>
    </submittedName>
</protein>
<sequence length="402" mass="43244">MDLAGATPASRLLHTTVSAQTNSDGEATQELQRIDDSHKALLLGDIHTTDTHTDRRGPAIVTGQLSGTFLQAGHSDSARDIFCYRRNLFQLRGAIILQQQLIGGARPIAVRASISATENLRGDSVTLITVPKSAKDASNTGSGLGAPGPIEIGLPKEGDCFTPIPFSWSRLQFRSATAKGGRRKEFKPEQHFIVHLRVHAVFADGSETILAEKTSGPVIVRGRSPGNFPSTVKAAQPQGQTVQSAMPSAIDCPDETPLQFDFADFGADVDSQTVDGAGCLLEQFNVLDDFSSHSPGLGFQRDEFAATDISDIFTQELLSHDQNGVDTISISPHSLHSSQMTSKSDVTPATGDSDYSYKYIPLSLDDRTPPVQAVYVSVTARCFQKSPPIDLDYSSHMAFITK</sequence>
<name>A0ACC1N7T8_9HYPO</name>
<evidence type="ECO:0000313" key="2">
    <source>
        <dbReference type="Proteomes" id="UP001143910"/>
    </source>
</evidence>